<dbReference type="PROSITE" id="PS00041">
    <property type="entry name" value="HTH_ARAC_FAMILY_1"/>
    <property type="match status" value="1"/>
</dbReference>
<evidence type="ECO:0000256" key="3">
    <source>
        <dbReference type="ARBA" id="ARBA00023163"/>
    </source>
</evidence>
<organism evidence="6 7">
    <name type="scientific">Maribacter cobaltidurans</name>
    <dbReference type="NCBI Taxonomy" id="1178778"/>
    <lineage>
        <taxon>Bacteria</taxon>
        <taxon>Pseudomonadati</taxon>
        <taxon>Bacteroidota</taxon>
        <taxon>Flavobacteriia</taxon>
        <taxon>Flavobacteriales</taxon>
        <taxon>Flavobacteriaceae</taxon>
        <taxon>Maribacter</taxon>
    </lineage>
</organism>
<keyword evidence="1" id="KW-0805">Transcription regulation</keyword>
<feature type="transmembrane region" description="Helical" evidence="4">
    <location>
        <begin position="40"/>
        <end position="56"/>
    </location>
</feature>
<dbReference type="PANTHER" id="PTHR43280:SF2">
    <property type="entry name" value="HTH-TYPE TRANSCRIPTIONAL REGULATOR EXSA"/>
    <property type="match status" value="1"/>
</dbReference>
<dbReference type="Proteomes" id="UP001356308">
    <property type="component" value="Unassembled WGS sequence"/>
</dbReference>
<evidence type="ECO:0000256" key="1">
    <source>
        <dbReference type="ARBA" id="ARBA00023015"/>
    </source>
</evidence>
<name>A0ABU7INX1_9FLAO</name>
<keyword evidence="4" id="KW-0812">Transmembrane</keyword>
<keyword evidence="2" id="KW-0238">DNA-binding</keyword>
<proteinExistence type="predicted"/>
<dbReference type="Gene3D" id="1.10.10.60">
    <property type="entry name" value="Homeodomain-like"/>
    <property type="match status" value="2"/>
</dbReference>
<evidence type="ECO:0000313" key="7">
    <source>
        <dbReference type="Proteomes" id="UP001356308"/>
    </source>
</evidence>
<dbReference type="Pfam" id="PF12833">
    <property type="entry name" value="HTH_18"/>
    <property type="match status" value="1"/>
</dbReference>
<comment type="caution">
    <text evidence="6">The sequence shown here is derived from an EMBL/GenBank/DDBJ whole genome shotgun (WGS) entry which is preliminary data.</text>
</comment>
<protein>
    <submittedName>
        <fullName evidence="6">AraC family transcriptional regulator</fullName>
    </submittedName>
</protein>
<evidence type="ECO:0000256" key="2">
    <source>
        <dbReference type="ARBA" id="ARBA00023125"/>
    </source>
</evidence>
<dbReference type="InterPro" id="IPR009057">
    <property type="entry name" value="Homeodomain-like_sf"/>
</dbReference>
<gene>
    <name evidence="6" type="ORF">V1I91_01160</name>
</gene>
<dbReference type="EMBL" id="JAZDDG010000001">
    <property type="protein sequence ID" value="MEE1974660.1"/>
    <property type="molecule type" value="Genomic_DNA"/>
</dbReference>
<keyword evidence="4" id="KW-1133">Transmembrane helix</keyword>
<keyword evidence="3" id="KW-0804">Transcription</keyword>
<dbReference type="PRINTS" id="PR00032">
    <property type="entry name" value="HTHARAC"/>
</dbReference>
<feature type="transmembrane region" description="Helical" evidence="4">
    <location>
        <begin position="222"/>
        <end position="243"/>
    </location>
</feature>
<feature type="transmembrane region" description="Helical" evidence="4">
    <location>
        <begin position="145"/>
        <end position="162"/>
    </location>
</feature>
<dbReference type="InterPro" id="IPR020449">
    <property type="entry name" value="Tscrpt_reg_AraC-type_HTH"/>
</dbReference>
<evidence type="ECO:0000313" key="6">
    <source>
        <dbReference type="EMBL" id="MEE1974660.1"/>
    </source>
</evidence>
<feature type="transmembrane region" description="Helical" evidence="4">
    <location>
        <begin position="76"/>
        <end position="94"/>
    </location>
</feature>
<dbReference type="InterPro" id="IPR018062">
    <property type="entry name" value="HTH_AraC-typ_CS"/>
</dbReference>
<dbReference type="PROSITE" id="PS01124">
    <property type="entry name" value="HTH_ARAC_FAMILY_2"/>
    <property type="match status" value="1"/>
</dbReference>
<sequence>MEIWLLVTAIFNFLMIAGVIQGFVFNIATFSSRRKIENPILFLNLFIFFLSLNNLQSWLRDKGFLFNEDYWGHFTIPWYVLIVPMFYAFLIYYLELESKRWPYLRLSLTLFVVELITRSVVYYLLGNGAIAQEFASLYDSLEDTVTFSYSLFLFVKAIRLIYKYQGLYPDILAYDDLRWVKKFMFLGGVVFALWLLSIFWNITGIVQKPYSFYPLRLSSSLLIYWVGYQGFFRYTMLKNRIVLRKEIRKKSKSTFDQGYKMFANSRTSRGAETFSKVKSHILKEQRYLDPYFSLEKLAEELDMSVSGLSKIINTNSNTNFSDFVNAFRVAQVKELLASDDFSEYTIAAIGLECGFNSKSTFYSAFKKNTGITPVQYKSQQR</sequence>
<keyword evidence="4" id="KW-0472">Membrane</keyword>
<dbReference type="PANTHER" id="PTHR43280">
    <property type="entry name" value="ARAC-FAMILY TRANSCRIPTIONAL REGULATOR"/>
    <property type="match status" value="1"/>
</dbReference>
<dbReference type="RefSeq" id="WP_272649493.1">
    <property type="nucleotide sequence ID" value="NZ_JAZDDG010000001.1"/>
</dbReference>
<dbReference type="SMART" id="SM00342">
    <property type="entry name" value="HTH_ARAC"/>
    <property type="match status" value="1"/>
</dbReference>
<keyword evidence="7" id="KW-1185">Reference proteome</keyword>
<dbReference type="InterPro" id="IPR018060">
    <property type="entry name" value="HTH_AraC"/>
</dbReference>
<evidence type="ECO:0000259" key="5">
    <source>
        <dbReference type="PROSITE" id="PS01124"/>
    </source>
</evidence>
<feature type="transmembrane region" description="Helical" evidence="4">
    <location>
        <begin position="6"/>
        <end position="28"/>
    </location>
</feature>
<feature type="domain" description="HTH araC/xylS-type" evidence="5">
    <location>
        <begin position="271"/>
        <end position="379"/>
    </location>
</feature>
<feature type="transmembrane region" description="Helical" evidence="4">
    <location>
        <begin position="183"/>
        <end position="202"/>
    </location>
</feature>
<accession>A0ABU7INX1</accession>
<reference evidence="6 7" key="1">
    <citation type="submission" date="2024-01" db="EMBL/GenBank/DDBJ databases">
        <title>Maribacter spp. originated from different algae showed divergent polysaccharides utilization ability.</title>
        <authorList>
            <person name="Wang H."/>
            <person name="Wu Y."/>
        </authorList>
    </citation>
    <scope>NUCLEOTIDE SEQUENCE [LARGE SCALE GENOMIC DNA]</scope>
    <source>
        <strain evidence="6 7">PR1</strain>
    </source>
</reference>
<evidence type="ECO:0000256" key="4">
    <source>
        <dbReference type="SAM" id="Phobius"/>
    </source>
</evidence>
<dbReference type="SUPFAM" id="SSF46689">
    <property type="entry name" value="Homeodomain-like"/>
    <property type="match status" value="1"/>
</dbReference>
<feature type="transmembrane region" description="Helical" evidence="4">
    <location>
        <begin position="106"/>
        <end position="125"/>
    </location>
</feature>